<evidence type="ECO:0000256" key="2">
    <source>
        <dbReference type="PIRSR" id="PIRSR016521-1"/>
    </source>
</evidence>
<feature type="signal peptide" evidence="3">
    <location>
        <begin position="1"/>
        <end position="19"/>
    </location>
</feature>
<comment type="similarity">
    <text evidence="1">Belongs to the C/M/P thioester hydrolase family.</text>
</comment>
<dbReference type="EMBL" id="LDJI01000004">
    <property type="protein sequence ID" value="KRG65990.1"/>
    <property type="molecule type" value="Genomic_DNA"/>
</dbReference>
<dbReference type="GO" id="GO:0006631">
    <property type="term" value="P:fatty acid metabolic process"/>
    <property type="evidence" value="ECO:0007669"/>
    <property type="project" value="TreeGrafter"/>
</dbReference>
<sequence length="441" mass="47045">MRRFLFASLLLSCTAPALAARLIATPVDGPADQPVHMSVDGLLPTQPVQLRLSMRDGRGVEWTSQARFRADMTGSVDTANAGAEAGSYAGVDAMGLFWSMQPEHGRGQPTPLPMVASADGLLHESARFHLQAFVDGKLVGEQTLLRRINSPLVRAEPLQLEGVVGNLYYPAGALEDGNPHPVIITLGGAEGGISTANYYAAWLASNGFVAVAVAYYRMPGLPSDLVRVPIDPVGRAVDWLRTQPFTGRVGVMGGSWGGIVAMAAAAHDPRLQAVVSWVGSPAPFRGIRRDVPPADFRAVDLPALSFKGRDLPFLPYLEDIDWNQPGVHAAALEHATLPIERINGPLLLVAGGDDQLGASGEMAAVAQRRLQRRDAPQPDVLLYYSDAGHLISQMYQPTTFRHDTGPYVPVGGTPAGYARADRESGPAVLAFLRKALTGKSE</sequence>
<evidence type="ECO:0000256" key="3">
    <source>
        <dbReference type="SAM" id="SignalP"/>
    </source>
</evidence>
<dbReference type="GO" id="GO:0047617">
    <property type="term" value="F:fatty acyl-CoA hydrolase activity"/>
    <property type="evidence" value="ECO:0007669"/>
    <property type="project" value="TreeGrafter"/>
</dbReference>
<dbReference type="InterPro" id="IPR016662">
    <property type="entry name" value="Acyl-CoA_thioEstase_long-chain"/>
</dbReference>
<evidence type="ECO:0008006" key="8">
    <source>
        <dbReference type="Google" id="ProtNLM"/>
    </source>
</evidence>
<dbReference type="Proteomes" id="UP000050864">
    <property type="component" value="Unassembled WGS sequence"/>
</dbReference>
<feature type="active site" description="Charge relay system" evidence="2">
    <location>
        <position position="255"/>
    </location>
</feature>
<feature type="active site" description="Charge relay system" evidence="2">
    <location>
        <position position="354"/>
    </location>
</feature>
<dbReference type="RefSeq" id="WP_057631878.1">
    <property type="nucleotide sequence ID" value="NZ_LDJI01000004.1"/>
</dbReference>
<keyword evidence="3" id="KW-0732">Signal</keyword>
<dbReference type="Gene3D" id="3.40.50.1820">
    <property type="entry name" value="alpha/beta hydrolase"/>
    <property type="match status" value="1"/>
</dbReference>
<dbReference type="SUPFAM" id="SSF53474">
    <property type="entry name" value="alpha/beta-Hydrolases"/>
    <property type="match status" value="1"/>
</dbReference>
<dbReference type="PIRSF" id="PIRSF016521">
    <property type="entry name" value="Acyl-CoA_hydro"/>
    <property type="match status" value="1"/>
</dbReference>
<reference evidence="6 7" key="1">
    <citation type="submission" date="2015-05" db="EMBL/GenBank/DDBJ databases">
        <title>Genome sequencing and analysis of members of genus Stenotrophomonas.</title>
        <authorList>
            <person name="Patil P.P."/>
            <person name="Midha S."/>
            <person name="Patil P.B."/>
        </authorList>
    </citation>
    <scope>NUCLEOTIDE SEQUENCE [LARGE SCALE GENOMIC DNA]</scope>
    <source>
        <strain evidence="6 7">DSM 18929</strain>
    </source>
</reference>
<dbReference type="AlphaFoldDB" id="A0A0R0CAC4"/>
<dbReference type="PANTHER" id="PTHR10824:SF4">
    <property type="entry name" value="ACYL-COENZYME A THIOESTERASE 1-LIKE"/>
    <property type="match status" value="1"/>
</dbReference>
<proteinExistence type="inferred from homology"/>
<dbReference type="Pfam" id="PF08840">
    <property type="entry name" value="BAAT_C"/>
    <property type="match status" value="1"/>
</dbReference>
<organism evidence="6 7">
    <name type="scientific">Stenotrophomonas humi</name>
    <dbReference type="NCBI Taxonomy" id="405444"/>
    <lineage>
        <taxon>Bacteria</taxon>
        <taxon>Pseudomonadati</taxon>
        <taxon>Pseudomonadota</taxon>
        <taxon>Gammaproteobacteria</taxon>
        <taxon>Lysobacterales</taxon>
        <taxon>Lysobacteraceae</taxon>
        <taxon>Stenotrophomonas</taxon>
    </lineage>
</organism>
<gene>
    <name evidence="6" type="ORF">ABB26_01905</name>
</gene>
<feature type="domain" description="Acyl-CoA thioester hydrolase/bile acid-CoA amino acid N-acetyltransferase" evidence="4">
    <location>
        <begin position="32"/>
        <end position="158"/>
    </location>
</feature>
<dbReference type="Pfam" id="PF04775">
    <property type="entry name" value="Bile_Hydr_Trans"/>
    <property type="match status" value="1"/>
</dbReference>
<dbReference type="Gene3D" id="2.60.40.2240">
    <property type="entry name" value="Acyl-CoA thioester hydrolase/BAAT N-terminal domain"/>
    <property type="match status" value="1"/>
</dbReference>
<dbReference type="InterPro" id="IPR006862">
    <property type="entry name" value="Thio_Ohase/aa_AcTrfase"/>
</dbReference>
<dbReference type="InterPro" id="IPR014940">
    <property type="entry name" value="BAAT_C"/>
</dbReference>
<evidence type="ECO:0000259" key="5">
    <source>
        <dbReference type="Pfam" id="PF08840"/>
    </source>
</evidence>
<accession>A0A0R0CAC4</accession>
<dbReference type="InterPro" id="IPR029058">
    <property type="entry name" value="AB_hydrolase_fold"/>
</dbReference>
<feature type="active site" description="Charge relay system" evidence="2">
    <location>
        <position position="389"/>
    </location>
</feature>
<evidence type="ECO:0000256" key="1">
    <source>
        <dbReference type="ARBA" id="ARBA00006538"/>
    </source>
</evidence>
<protein>
    <recommendedName>
        <fullName evidence="8">Acyl-CoA thioester hydrolase</fullName>
    </recommendedName>
</protein>
<dbReference type="STRING" id="405444.ABB26_01905"/>
<feature type="domain" description="BAAT/Acyl-CoA thioester hydrolase C-terminal" evidence="5">
    <location>
        <begin position="236"/>
        <end position="437"/>
    </location>
</feature>
<dbReference type="PANTHER" id="PTHR10824">
    <property type="entry name" value="ACYL-COENZYME A THIOESTERASE-RELATED"/>
    <property type="match status" value="1"/>
</dbReference>
<keyword evidence="7" id="KW-1185">Reference proteome</keyword>
<evidence type="ECO:0000259" key="4">
    <source>
        <dbReference type="Pfam" id="PF04775"/>
    </source>
</evidence>
<evidence type="ECO:0000313" key="7">
    <source>
        <dbReference type="Proteomes" id="UP000050864"/>
    </source>
</evidence>
<dbReference type="PATRIC" id="fig|405444.3.peg.2790"/>
<name>A0A0R0CAC4_9GAMM</name>
<evidence type="ECO:0000313" key="6">
    <source>
        <dbReference type="EMBL" id="KRG65990.1"/>
    </source>
</evidence>
<dbReference type="GO" id="GO:0006637">
    <property type="term" value="P:acyl-CoA metabolic process"/>
    <property type="evidence" value="ECO:0007669"/>
    <property type="project" value="InterPro"/>
</dbReference>
<dbReference type="OrthoDB" id="9780765at2"/>
<comment type="caution">
    <text evidence="6">The sequence shown here is derived from an EMBL/GenBank/DDBJ whole genome shotgun (WGS) entry which is preliminary data.</text>
</comment>
<dbReference type="InterPro" id="IPR042490">
    <property type="entry name" value="Thio_Ohase/BAAT_N"/>
</dbReference>
<feature type="chain" id="PRO_5006393742" description="Acyl-CoA thioester hydrolase" evidence="3">
    <location>
        <begin position="20"/>
        <end position="441"/>
    </location>
</feature>